<protein>
    <submittedName>
        <fullName evidence="2">Uncharacterized protein</fullName>
    </submittedName>
</protein>
<keyword evidence="3" id="KW-1185">Reference proteome</keyword>
<feature type="compositionally biased region" description="Acidic residues" evidence="1">
    <location>
        <begin position="65"/>
        <end position="83"/>
    </location>
</feature>
<proteinExistence type="predicted"/>
<feature type="compositionally biased region" description="Basic and acidic residues" evidence="1">
    <location>
        <begin position="29"/>
        <end position="38"/>
    </location>
</feature>
<reference evidence="2 3" key="1">
    <citation type="submission" date="2017-12" db="EMBL/GenBank/DDBJ databases">
        <authorList>
            <person name="Hurst M.R.H."/>
        </authorList>
    </citation>
    <scope>NUCLEOTIDE SEQUENCE [LARGE SCALE GENOMIC DNA]</scope>
    <source>
        <strain evidence="2 3">BM15</strain>
    </source>
</reference>
<dbReference type="KEGG" id="paro:CUV01_11965"/>
<name>A0A2K9F0W4_9RHOB</name>
<sequence length="101" mass="10514">MRLIKLLVVLVLAAVIALVGYAYLGDMDPSQREIRDPIPVEGGELAPNPVEAEDGATDAAATGEDAPEPETESAPETETEPETETAPAPISDEDTTEAPGD</sequence>
<evidence type="ECO:0000256" key="1">
    <source>
        <dbReference type="SAM" id="MobiDB-lite"/>
    </source>
</evidence>
<dbReference type="Proteomes" id="UP000233742">
    <property type="component" value="Chromosome"/>
</dbReference>
<evidence type="ECO:0000313" key="3">
    <source>
        <dbReference type="Proteomes" id="UP000233742"/>
    </source>
</evidence>
<dbReference type="EMBL" id="CP025408">
    <property type="protein sequence ID" value="AUH34012.1"/>
    <property type="molecule type" value="Genomic_DNA"/>
</dbReference>
<organism evidence="2 3">
    <name type="scientific">Paracoccus tegillarcae</name>
    <dbReference type="NCBI Taxonomy" id="1529068"/>
    <lineage>
        <taxon>Bacteria</taxon>
        <taxon>Pseudomonadati</taxon>
        <taxon>Pseudomonadota</taxon>
        <taxon>Alphaproteobacteria</taxon>
        <taxon>Rhodobacterales</taxon>
        <taxon>Paracoccaceae</taxon>
        <taxon>Paracoccus</taxon>
    </lineage>
</organism>
<accession>A0A2K9F0W4</accession>
<feature type="compositionally biased region" description="Acidic residues" evidence="1">
    <location>
        <begin position="91"/>
        <end position="101"/>
    </location>
</feature>
<dbReference type="AlphaFoldDB" id="A0A2K9F0W4"/>
<evidence type="ECO:0000313" key="2">
    <source>
        <dbReference type="EMBL" id="AUH34012.1"/>
    </source>
</evidence>
<dbReference type="RefSeq" id="WP_101460677.1">
    <property type="nucleotide sequence ID" value="NZ_CP025408.1"/>
</dbReference>
<gene>
    <name evidence="2" type="ORF">CUV01_11965</name>
</gene>
<feature type="region of interest" description="Disordered" evidence="1">
    <location>
        <begin position="26"/>
        <end position="101"/>
    </location>
</feature>